<protein>
    <submittedName>
        <fullName evidence="2">Putative ABC transporter integral membrane protein</fullName>
    </submittedName>
</protein>
<dbReference type="Pfam" id="PF12679">
    <property type="entry name" value="ABC2_membrane_2"/>
    <property type="match status" value="1"/>
</dbReference>
<dbReference type="AlphaFoldDB" id="D5UBU6"/>
<feature type="transmembrane region" description="Helical" evidence="1">
    <location>
        <begin position="138"/>
        <end position="165"/>
    </location>
</feature>
<proteinExistence type="predicted"/>
<keyword evidence="1" id="KW-1133">Transmembrane helix</keyword>
<evidence type="ECO:0000313" key="2">
    <source>
        <dbReference type="EMBL" id="ADG74191.1"/>
    </source>
</evidence>
<dbReference type="eggNOG" id="COG1277">
    <property type="taxonomic scope" value="Bacteria"/>
</dbReference>
<dbReference type="GO" id="GO:0140359">
    <property type="term" value="F:ABC-type transporter activity"/>
    <property type="evidence" value="ECO:0007669"/>
    <property type="project" value="InterPro"/>
</dbReference>
<accession>D5UBU6</accession>
<dbReference type="PANTHER" id="PTHR37305">
    <property type="entry name" value="INTEGRAL MEMBRANE PROTEIN-RELATED"/>
    <property type="match status" value="1"/>
</dbReference>
<name>D5UBU6_CELFN</name>
<dbReference type="RefSeq" id="WP_013116525.1">
    <property type="nucleotide sequence ID" value="NC_014151.1"/>
</dbReference>
<dbReference type="KEGG" id="cfl:Cfla_1291"/>
<organism evidence="2 3">
    <name type="scientific">Cellulomonas flavigena (strain ATCC 482 / DSM 20109 / BCRC 11376 / JCM 18109 / NBRC 3775 / NCIMB 8073 / NRS 134)</name>
    <dbReference type="NCBI Taxonomy" id="446466"/>
    <lineage>
        <taxon>Bacteria</taxon>
        <taxon>Bacillati</taxon>
        <taxon>Actinomycetota</taxon>
        <taxon>Actinomycetes</taxon>
        <taxon>Micrococcales</taxon>
        <taxon>Cellulomonadaceae</taxon>
        <taxon>Cellulomonas</taxon>
    </lineage>
</organism>
<dbReference type="EMBL" id="CP001964">
    <property type="protein sequence ID" value="ADG74191.1"/>
    <property type="molecule type" value="Genomic_DNA"/>
</dbReference>
<feature type="transmembrane region" description="Helical" evidence="1">
    <location>
        <begin position="42"/>
        <end position="62"/>
    </location>
</feature>
<evidence type="ECO:0000313" key="3">
    <source>
        <dbReference type="Proteomes" id="UP000000849"/>
    </source>
</evidence>
<dbReference type="Proteomes" id="UP000000849">
    <property type="component" value="Chromosome"/>
</dbReference>
<feature type="transmembrane region" description="Helical" evidence="1">
    <location>
        <begin position="264"/>
        <end position="284"/>
    </location>
</feature>
<evidence type="ECO:0000256" key="1">
    <source>
        <dbReference type="SAM" id="Phobius"/>
    </source>
</evidence>
<keyword evidence="1" id="KW-0812">Transmembrane</keyword>
<dbReference type="STRING" id="446466.Cfla_1291"/>
<keyword evidence="1" id="KW-0472">Membrane</keyword>
<sequence>MSLADTARREAPADLAPARHRGATARLVRSELGLVLGRRRNVVLLAGLGLVPLLLGVVVSLARDAGLEGQGPPFLSDVTGNGLFLVVVSLFLCTPFLLPLTIGIASGDAIAGEASAGTLRYLLTVPVGRGRLLAVKALGALTFAAAAVLAVAVVGLVTGAVLFGVGDLTLLSGDTVPLADGVLRVAGVVLYVGLSMTGLVAVGLFFSTLTEVPVGAMAATVVVAVVSSVLVQLPQLAAIHPLLLTYHWFDFAEMLRVVPSVHQLAQGLAVQAGWVAVFGSLAWARFTTADVTS</sequence>
<dbReference type="GO" id="GO:0005886">
    <property type="term" value="C:plasma membrane"/>
    <property type="evidence" value="ECO:0007669"/>
    <property type="project" value="UniProtKB-SubCell"/>
</dbReference>
<reference evidence="2 3" key="1">
    <citation type="journal article" date="2010" name="Stand. Genomic Sci.">
        <title>Complete genome sequence of Cellulomonas flavigena type strain (134).</title>
        <authorList>
            <person name="Abt B."/>
            <person name="Foster B."/>
            <person name="Lapidus A."/>
            <person name="Clum A."/>
            <person name="Sun H."/>
            <person name="Pukall R."/>
            <person name="Lucas S."/>
            <person name="Glavina Del Rio T."/>
            <person name="Nolan M."/>
            <person name="Tice H."/>
            <person name="Cheng J.F."/>
            <person name="Pitluck S."/>
            <person name="Liolios K."/>
            <person name="Ivanova N."/>
            <person name="Mavromatis K."/>
            <person name="Ovchinnikova G."/>
            <person name="Pati A."/>
            <person name="Goodwin L."/>
            <person name="Chen A."/>
            <person name="Palaniappan K."/>
            <person name="Land M."/>
            <person name="Hauser L."/>
            <person name="Chang Y.J."/>
            <person name="Jeffries C.D."/>
            <person name="Rohde M."/>
            <person name="Goker M."/>
            <person name="Woyke T."/>
            <person name="Bristow J."/>
            <person name="Eisen J.A."/>
            <person name="Markowitz V."/>
            <person name="Hugenholtz P."/>
            <person name="Kyrpides N.C."/>
            <person name="Klenk H.P."/>
        </authorList>
    </citation>
    <scope>NUCLEOTIDE SEQUENCE [LARGE SCALE GENOMIC DNA]</scope>
    <source>
        <strain evidence="3">ATCC 482 / DSM 20109 / BCRC 11376 / JCM 18109 / NBRC 3775 / NCIMB 8073 / NRS 134</strain>
    </source>
</reference>
<feature type="transmembrane region" description="Helical" evidence="1">
    <location>
        <begin position="185"/>
        <end position="206"/>
    </location>
</feature>
<feature type="transmembrane region" description="Helical" evidence="1">
    <location>
        <begin position="82"/>
        <end position="105"/>
    </location>
</feature>
<dbReference type="PANTHER" id="PTHR37305:SF1">
    <property type="entry name" value="MEMBRANE PROTEIN"/>
    <property type="match status" value="1"/>
</dbReference>
<feature type="transmembrane region" description="Helical" evidence="1">
    <location>
        <begin position="218"/>
        <end position="244"/>
    </location>
</feature>
<dbReference type="OrthoDB" id="3217553at2"/>
<gene>
    <name evidence="2" type="ordered locus">Cfla_1291</name>
</gene>
<keyword evidence="3" id="KW-1185">Reference proteome</keyword>
<dbReference type="HOGENOM" id="CLU_069607_0_0_11"/>